<organism evidence="2 3">
    <name type="scientific">Cyclobacterium qasimii M12-11B</name>
    <dbReference type="NCBI Taxonomy" id="641524"/>
    <lineage>
        <taxon>Bacteria</taxon>
        <taxon>Pseudomonadati</taxon>
        <taxon>Bacteroidota</taxon>
        <taxon>Cytophagia</taxon>
        <taxon>Cytophagales</taxon>
        <taxon>Cyclobacteriaceae</taxon>
        <taxon>Cyclobacterium</taxon>
    </lineage>
</organism>
<gene>
    <name evidence="2" type="ORF">ADICYQ_4862</name>
</gene>
<dbReference type="Gene3D" id="3.30.1490.20">
    <property type="entry name" value="ATP-grasp fold, A domain"/>
    <property type="match status" value="1"/>
</dbReference>
<evidence type="ECO:0000313" key="3">
    <source>
        <dbReference type="Proteomes" id="UP000014974"/>
    </source>
</evidence>
<keyword evidence="1" id="KW-0812">Transmembrane</keyword>
<dbReference type="eggNOG" id="COG0189">
    <property type="taxonomic scope" value="Bacteria"/>
</dbReference>
<evidence type="ECO:0008006" key="4">
    <source>
        <dbReference type="Google" id="ProtNLM"/>
    </source>
</evidence>
<dbReference type="EMBL" id="ATNM01000156">
    <property type="protein sequence ID" value="EPR66164.1"/>
    <property type="molecule type" value="Genomic_DNA"/>
</dbReference>
<protein>
    <recommendedName>
        <fullName evidence="4">ATP-grasp domain-containing protein</fullName>
    </recommendedName>
</protein>
<evidence type="ECO:0000256" key="1">
    <source>
        <dbReference type="SAM" id="Phobius"/>
    </source>
</evidence>
<dbReference type="Proteomes" id="UP000014974">
    <property type="component" value="Unassembled WGS sequence"/>
</dbReference>
<name>S7WHE9_9BACT</name>
<dbReference type="STRING" id="641524.ADICYQ_4862"/>
<feature type="transmembrane region" description="Helical" evidence="1">
    <location>
        <begin position="20"/>
        <end position="38"/>
    </location>
</feature>
<keyword evidence="1" id="KW-0472">Membrane</keyword>
<sequence>MKNMSYKSNFFTKLTHWEYWPTWLVYLPVVFYYILLSLRARSFFFFTLANPDMEMGGLYNCSKYRQLSKLPEALKPKTIFLKTGSSLEFASKALILHGINYPIIAKPDRGERGTAVKVISSTEQLDNYLQESESDVLLQEFIQSAFEAGVFYYRLPSQSSGVIPSIVLKDFLTVIGDGKTNLKDLVYDIPRGRLVSTELFKDGRLNPEEVLAFGKEKLLEPIGNHNRGTKFLDGTHLSNAELIQVFDRISQQLGTFFYGRVDLKAPSLEEFIKGKGIKILEINGVNAEPAHIYDPSAKFTDGIVTLLKHWSIIFKISRENKHRALSPVSIKEAWIHYKKWKKIKKII</sequence>
<proteinExistence type="predicted"/>
<dbReference type="AlphaFoldDB" id="S7WHE9"/>
<keyword evidence="1" id="KW-1133">Transmembrane helix</keyword>
<comment type="caution">
    <text evidence="2">The sequence shown here is derived from an EMBL/GenBank/DDBJ whole genome shotgun (WGS) entry which is preliminary data.</text>
</comment>
<evidence type="ECO:0000313" key="2">
    <source>
        <dbReference type="EMBL" id="EPR66164.1"/>
    </source>
</evidence>
<dbReference type="SUPFAM" id="SSF56059">
    <property type="entry name" value="Glutathione synthetase ATP-binding domain-like"/>
    <property type="match status" value="1"/>
</dbReference>
<dbReference type="InterPro" id="IPR013815">
    <property type="entry name" value="ATP_grasp_subdomain_1"/>
</dbReference>
<accession>S7WHE9</accession>
<reference evidence="2 3" key="1">
    <citation type="journal article" date="2013" name="Genome Announc.">
        <title>Draft Genome Sequence of Cyclobacterium qasimii Strain M12-11BT, Isolated from Arctic Marine Sediment.</title>
        <authorList>
            <person name="Shivaji S."/>
            <person name="Ara S."/>
            <person name="Singh A."/>
            <person name="Kumar Pinnaka A."/>
        </authorList>
    </citation>
    <scope>NUCLEOTIDE SEQUENCE [LARGE SCALE GENOMIC DNA]</scope>
    <source>
        <strain evidence="2 3">M12-11B</strain>
    </source>
</reference>
<dbReference type="GO" id="GO:0005524">
    <property type="term" value="F:ATP binding"/>
    <property type="evidence" value="ECO:0007669"/>
    <property type="project" value="InterPro"/>
</dbReference>